<sequence>MFTLAAIAVDVHAPSRCRHPPHTLATFAVVDLGKETYETKERATDEKKGERRKKKMKSFLSIENFKGNPMVNDPHVSPLEALLEVARVASLKLHYPPQSPTPNPKRHTNHKSRSLKRSHATLHDEDEQEWVLELRHNKKKRSKNHHRHHSEGPTAHTTPKAKGLPEDLKKKIEEMGGSEVNLLIQKTLYYTDLSLQHNRLSLPMNQIRKLDFLRESESLLLNEKKKKGIKCEGLDVFLVDPCLRKRSIVLGKWKMNKSSCYMLRGSWIKVANENGLTVNDVVQVWSFRVQQQLCMALVKLT</sequence>
<organism evidence="7 8">
    <name type="scientific">Senna tora</name>
    <dbReference type="NCBI Taxonomy" id="362788"/>
    <lineage>
        <taxon>Eukaryota</taxon>
        <taxon>Viridiplantae</taxon>
        <taxon>Streptophyta</taxon>
        <taxon>Embryophyta</taxon>
        <taxon>Tracheophyta</taxon>
        <taxon>Spermatophyta</taxon>
        <taxon>Magnoliopsida</taxon>
        <taxon>eudicotyledons</taxon>
        <taxon>Gunneridae</taxon>
        <taxon>Pentapetalae</taxon>
        <taxon>rosids</taxon>
        <taxon>fabids</taxon>
        <taxon>Fabales</taxon>
        <taxon>Fabaceae</taxon>
        <taxon>Caesalpinioideae</taxon>
        <taxon>Cassia clade</taxon>
        <taxon>Senna</taxon>
    </lineage>
</organism>
<proteinExistence type="predicted"/>
<evidence type="ECO:0000256" key="6">
    <source>
        <dbReference type="SAM" id="MobiDB-lite"/>
    </source>
</evidence>
<protein>
    <submittedName>
        <fullName evidence="7">B3 domain-containing protein</fullName>
    </submittedName>
</protein>
<dbReference type="InterPro" id="IPR003340">
    <property type="entry name" value="B3_DNA-bd"/>
</dbReference>
<feature type="region of interest" description="Disordered" evidence="6">
    <location>
        <begin position="138"/>
        <end position="164"/>
    </location>
</feature>
<keyword evidence="8" id="KW-1185">Reference proteome</keyword>
<dbReference type="PANTHER" id="PTHR31541">
    <property type="entry name" value="B3 DOMAIN PLANT PROTEIN-RELATED"/>
    <property type="match status" value="1"/>
</dbReference>
<dbReference type="EMBL" id="JAAIUW010000006">
    <property type="protein sequence ID" value="KAF7825110.1"/>
    <property type="molecule type" value="Genomic_DNA"/>
</dbReference>
<evidence type="ECO:0000256" key="1">
    <source>
        <dbReference type="ARBA" id="ARBA00004123"/>
    </source>
</evidence>
<dbReference type="InterPro" id="IPR015300">
    <property type="entry name" value="DNA-bd_pseudobarrel_sf"/>
</dbReference>
<name>A0A834WJ72_9FABA</name>
<dbReference type="Gene3D" id="2.40.330.10">
    <property type="entry name" value="DNA-binding pseudobarrel domain"/>
    <property type="match status" value="1"/>
</dbReference>
<feature type="compositionally biased region" description="Basic residues" evidence="6">
    <location>
        <begin position="138"/>
        <end position="149"/>
    </location>
</feature>
<dbReference type="GO" id="GO:0005634">
    <property type="term" value="C:nucleus"/>
    <property type="evidence" value="ECO:0007669"/>
    <property type="project" value="UniProtKB-SubCell"/>
</dbReference>
<evidence type="ECO:0000313" key="8">
    <source>
        <dbReference type="Proteomes" id="UP000634136"/>
    </source>
</evidence>
<evidence type="ECO:0000313" key="7">
    <source>
        <dbReference type="EMBL" id="KAF7825110.1"/>
    </source>
</evidence>
<evidence type="ECO:0000256" key="4">
    <source>
        <dbReference type="ARBA" id="ARBA00023163"/>
    </source>
</evidence>
<evidence type="ECO:0000256" key="3">
    <source>
        <dbReference type="ARBA" id="ARBA00023125"/>
    </source>
</evidence>
<gene>
    <name evidence="7" type="ORF">G2W53_016274</name>
</gene>
<keyword evidence="4" id="KW-0804">Transcription</keyword>
<dbReference type="GO" id="GO:0003677">
    <property type="term" value="F:DNA binding"/>
    <property type="evidence" value="ECO:0007669"/>
    <property type="project" value="UniProtKB-KW"/>
</dbReference>
<reference evidence="7" key="1">
    <citation type="submission" date="2020-09" db="EMBL/GenBank/DDBJ databases">
        <title>Genome-Enabled Discovery of Anthraquinone Biosynthesis in Senna tora.</title>
        <authorList>
            <person name="Kang S.-H."/>
            <person name="Pandey R.P."/>
            <person name="Lee C.-M."/>
            <person name="Sim J.-S."/>
            <person name="Jeong J.-T."/>
            <person name="Choi B.-S."/>
            <person name="Jung M."/>
            <person name="Ginzburg D."/>
            <person name="Zhao K."/>
            <person name="Won S.Y."/>
            <person name="Oh T.-J."/>
            <person name="Yu Y."/>
            <person name="Kim N.-H."/>
            <person name="Lee O.R."/>
            <person name="Lee T.-H."/>
            <person name="Bashyal P."/>
            <person name="Kim T.-S."/>
            <person name="Lee W.-H."/>
            <person name="Kawkins C."/>
            <person name="Kim C.-K."/>
            <person name="Kim J.S."/>
            <person name="Ahn B.O."/>
            <person name="Rhee S.Y."/>
            <person name="Sohng J.K."/>
        </authorList>
    </citation>
    <scope>NUCLEOTIDE SEQUENCE</scope>
    <source>
        <tissue evidence="7">Leaf</tissue>
    </source>
</reference>
<feature type="region of interest" description="Disordered" evidence="6">
    <location>
        <begin position="94"/>
        <end position="126"/>
    </location>
</feature>
<keyword evidence="5" id="KW-0539">Nucleus</keyword>
<dbReference type="CDD" id="cd10017">
    <property type="entry name" value="B3_DNA"/>
    <property type="match status" value="1"/>
</dbReference>
<comment type="caution">
    <text evidence="7">The sequence shown here is derived from an EMBL/GenBank/DDBJ whole genome shotgun (WGS) entry which is preliminary data.</text>
</comment>
<accession>A0A834WJ72</accession>
<dbReference type="AlphaFoldDB" id="A0A834WJ72"/>
<dbReference type="SUPFAM" id="SSF101936">
    <property type="entry name" value="DNA-binding pseudobarrel domain"/>
    <property type="match status" value="1"/>
</dbReference>
<evidence type="ECO:0000256" key="2">
    <source>
        <dbReference type="ARBA" id="ARBA00023015"/>
    </source>
</evidence>
<keyword evidence="2" id="KW-0805">Transcription regulation</keyword>
<evidence type="ECO:0000256" key="5">
    <source>
        <dbReference type="ARBA" id="ARBA00023242"/>
    </source>
</evidence>
<comment type="subcellular location">
    <subcellularLocation>
        <location evidence="1">Nucleus</location>
    </subcellularLocation>
</comment>
<feature type="compositionally biased region" description="Basic residues" evidence="6">
    <location>
        <begin position="104"/>
        <end position="120"/>
    </location>
</feature>
<dbReference type="Proteomes" id="UP000634136">
    <property type="component" value="Unassembled WGS sequence"/>
</dbReference>
<keyword evidence="3" id="KW-0238">DNA-binding</keyword>
<dbReference type="OrthoDB" id="1935604at2759"/>
<dbReference type="PANTHER" id="PTHR31541:SF60">
    <property type="entry name" value="TF-B3 DOMAIN-CONTAINING PROTEIN"/>
    <property type="match status" value="1"/>
</dbReference>
<dbReference type="Pfam" id="PF03754">
    <property type="entry name" value="At2g31720-like"/>
    <property type="match status" value="1"/>
</dbReference>
<dbReference type="InterPro" id="IPR005508">
    <property type="entry name" value="At2g31720-like"/>
</dbReference>